<keyword evidence="2" id="KW-1185">Reference proteome</keyword>
<dbReference type="EMBL" id="CM046398">
    <property type="protein sequence ID" value="KAI8532820.1"/>
    <property type="molecule type" value="Genomic_DNA"/>
</dbReference>
<evidence type="ECO:0000313" key="2">
    <source>
        <dbReference type="Proteomes" id="UP001062846"/>
    </source>
</evidence>
<name>A0ACC0LVW0_RHOML</name>
<evidence type="ECO:0000313" key="1">
    <source>
        <dbReference type="EMBL" id="KAI8532820.1"/>
    </source>
</evidence>
<proteinExistence type="predicted"/>
<reference evidence="1" key="1">
    <citation type="submission" date="2022-02" db="EMBL/GenBank/DDBJ databases">
        <title>Plant Genome Project.</title>
        <authorList>
            <person name="Zhang R.-G."/>
        </authorList>
    </citation>
    <scope>NUCLEOTIDE SEQUENCE</scope>
    <source>
        <strain evidence="1">AT1</strain>
    </source>
</reference>
<sequence>MPKFPLSLLVMQPDHRGMNTGLSFGTRARRSGGGFSGNFLKEGCQICGKNNHTAFSVVKSVRSLVRDQPFEDIQVALNQWLSPSCCLVDNQCEMDLEQIVLYHVFDMLSMKGCTKFHSCLYELLIGLFKRKNVPLEKCLALLWQSRRLGHSLCASPLSEEFITTFSQHCGKFSKNIDFWRSCMCGSLPLEVGFQQSFSFRPDFVDEVKQAALDLTSKVPLCRSSIFLAALLYHDLSRKMVSFGQIIEALSYAKEALQLRRKLLKEKFRFSAEYQNETYDENGAIIQKCCYKLKSLDLYGTVAKAVWDPGGILSEMEGCFLTPWNILQCYLESTLQEFCTASNGYGIWQKRNFDSAKQILADCCTTFSCRKCRLLFEVTIDLHLGDLFRSRRDSCTEKLSGYAETIYKSALDKLNLPEWKNAVSIPEDIGAENTTVCDAVGTNRSDIMVFPSKVDAPEMRIEAKKSEKTEKALKQLQGQCLMSEQNSWMTWSTYCSQRENGNIPCDIGVELATFSKNEQRFSIPDALSQGGPLSKIESSAADSGCEFTRIDSKTKFWYCLAIELTESDCINNFVLIKWEFDRRRLLLKVLTGLGMVIKTRN</sequence>
<gene>
    <name evidence="1" type="ORF">RHMOL_Rhmol11G0244300</name>
</gene>
<comment type="caution">
    <text evidence="1">The sequence shown here is derived from an EMBL/GenBank/DDBJ whole genome shotgun (WGS) entry which is preliminary data.</text>
</comment>
<protein>
    <submittedName>
        <fullName evidence="1">Uncharacterized protein</fullName>
    </submittedName>
</protein>
<organism evidence="1 2">
    <name type="scientific">Rhododendron molle</name>
    <name type="common">Chinese azalea</name>
    <name type="synonym">Azalea mollis</name>
    <dbReference type="NCBI Taxonomy" id="49168"/>
    <lineage>
        <taxon>Eukaryota</taxon>
        <taxon>Viridiplantae</taxon>
        <taxon>Streptophyta</taxon>
        <taxon>Embryophyta</taxon>
        <taxon>Tracheophyta</taxon>
        <taxon>Spermatophyta</taxon>
        <taxon>Magnoliopsida</taxon>
        <taxon>eudicotyledons</taxon>
        <taxon>Gunneridae</taxon>
        <taxon>Pentapetalae</taxon>
        <taxon>asterids</taxon>
        <taxon>Ericales</taxon>
        <taxon>Ericaceae</taxon>
        <taxon>Ericoideae</taxon>
        <taxon>Rhodoreae</taxon>
        <taxon>Rhododendron</taxon>
    </lineage>
</organism>
<dbReference type="Proteomes" id="UP001062846">
    <property type="component" value="Chromosome 11"/>
</dbReference>
<accession>A0ACC0LVW0</accession>